<reference evidence="2" key="1">
    <citation type="journal article" date="2019" name="Int. J. Syst. Evol. Microbiol.">
        <title>The Global Catalogue of Microorganisms (GCM) 10K type strain sequencing project: providing services to taxonomists for standard genome sequencing and annotation.</title>
        <authorList>
            <consortium name="The Broad Institute Genomics Platform"/>
            <consortium name="The Broad Institute Genome Sequencing Center for Infectious Disease"/>
            <person name="Wu L."/>
            <person name="Ma J."/>
        </authorList>
    </citation>
    <scope>NUCLEOTIDE SEQUENCE [LARGE SCALE GENOMIC DNA]</scope>
    <source>
        <strain evidence="2">KCTC 42964</strain>
    </source>
</reference>
<sequence length="91" mass="9845">MTQRALLTGAFGRRHAAWHAATPIPGVDPGFARLDAFGTEIHWHQYGRLGAVYGWQIDTSGDSSGAGRLRAMHWCNAAGRHRPPQGAALRA</sequence>
<accession>A0ABV7KYX8</accession>
<organism evidence="1 2">
    <name type="scientific">Marinibaculum pumilum</name>
    <dbReference type="NCBI Taxonomy" id="1766165"/>
    <lineage>
        <taxon>Bacteria</taxon>
        <taxon>Pseudomonadati</taxon>
        <taxon>Pseudomonadota</taxon>
        <taxon>Alphaproteobacteria</taxon>
        <taxon>Rhodospirillales</taxon>
        <taxon>Rhodospirillaceae</taxon>
        <taxon>Marinibaculum</taxon>
    </lineage>
</organism>
<comment type="caution">
    <text evidence="1">The sequence shown here is derived from an EMBL/GenBank/DDBJ whole genome shotgun (WGS) entry which is preliminary data.</text>
</comment>
<evidence type="ECO:0000313" key="1">
    <source>
        <dbReference type="EMBL" id="MFC3227517.1"/>
    </source>
</evidence>
<dbReference type="Proteomes" id="UP001595528">
    <property type="component" value="Unassembled WGS sequence"/>
</dbReference>
<gene>
    <name evidence="1" type="ORF">ACFOGJ_09765</name>
</gene>
<name>A0ABV7KYX8_9PROT</name>
<proteinExistence type="predicted"/>
<keyword evidence="2" id="KW-1185">Reference proteome</keyword>
<protein>
    <submittedName>
        <fullName evidence="1">Uncharacterized protein</fullName>
    </submittedName>
</protein>
<dbReference type="RefSeq" id="WP_379899729.1">
    <property type="nucleotide sequence ID" value="NZ_JBHRTR010000023.1"/>
</dbReference>
<evidence type="ECO:0000313" key="2">
    <source>
        <dbReference type="Proteomes" id="UP001595528"/>
    </source>
</evidence>
<dbReference type="EMBL" id="JBHRTR010000023">
    <property type="protein sequence ID" value="MFC3227517.1"/>
    <property type="molecule type" value="Genomic_DNA"/>
</dbReference>